<accession>A0ABU1MRL8</accession>
<comment type="caution">
    <text evidence="3">The sequence shown here is derived from an EMBL/GenBank/DDBJ whole genome shotgun (WGS) entry which is preliminary data.</text>
</comment>
<organism evidence="3 4">
    <name type="scientific">Novosphingobium capsulatum</name>
    <dbReference type="NCBI Taxonomy" id="13688"/>
    <lineage>
        <taxon>Bacteria</taxon>
        <taxon>Pseudomonadati</taxon>
        <taxon>Pseudomonadota</taxon>
        <taxon>Alphaproteobacteria</taxon>
        <taxon>Sphingomonadales</taxon>
        <taxon>Sphingomonadaceae</taxon>
        <taxon>Novosphingobium</taxon>
    </lineage>
</organism>
<evidence type="ECO:0000313" key="3">
    <source>
        <dbReference type="EMBL" id="MDR6512986.1"/>
    </source>
</evidence>
<dbReference type="InterPro" id="IPR021812">
    <property type="entry name" value="DUF3391"/>
</dbReference>
<dbReference type="Pfam" id="PF13487">
    <property type="entry name" value="HD_5"/>
    <property type="match status" value="1"/>
</dbReference>
<sequence>MIRHVPPEHVKLGMFICGFGGSWFDHPFWRTRFVISTADDLAKVHGCAAPFVIIDEARGGRYEAEPAAPAPPASAAGAMPGESRGPVRGCRRAAPPPPDRADALMHSISRQRRRQVQKMVGQARQTMRGLFDDARMGRAVRVADTHQLVKDIAEAVASSPRTVIDVVRLKSKDEYTFAHSVAVCTLMINAATFLGLSAEETRDYGQAGLLHDLGKIGIPQDVLNKPASLTQEEFALVRDHPEHGFRLLAASGDVCPTALDVCRHHHERQDGKGYPTGLHAGEISRAAALGAICDCYDALTSDRIYKQAWTPVEALAAMWGWEGHFDRDLLFAFMQSIGVFPPGMVVRLRSNRLALVQPGRRTDTGPHVTAFFCTREREPLTPQDMLLDDANPLDSIVGHACGHEWGVPDWNRVRRRLWRGTADPPQL</sequence>
<evidence type="ECO:0000259" key="2">
    <source>
        <dbReference type="PROSITE" id="PS51832"/>
    </source>
</evidence>
<dbReference type="Pfam" id="PF11871">
    <property type="entry name" value="DUF3391"/>
    <property type="match status" value="1"/>
</dbReference>
<feature type="domain" description="HD-GYP" evidence="2">
    <location>
        <begin position="154"/>
        <end position="349"/>
    </location>
</feature>
<dbReference type="InterPro" id="IPR037522">
    <property type="entry name" value="HD_GYP_dom"/>
</dbReference>
<reference evidence="3 4" key="1">
    <citation type="submission" date="2023-07" db="EMBL/GenBank/DDBJ databases">
        <title>Sorghum-associated microbial communities from plants grown in Nebraska, USA.</title>
        <authorList>
            <person name="Schachtman D."/>
        </authorList>
    </citation>
    <scope>NUCLEOTIDE SEQUENCE [LARGE SCALE GENOMIC DNA]</scope>
    <source>
        <strain evidence="3 4">DS1027</strain>
    </source>
</reference>
<dbReference type="EMBL" id="JAVDRD010000013">
    <property type="protein sequence ID" value="MDR6512986.1"/>
    <property type="molecule type" value="Genomic_DNA"/>
</dbReference>
<feature type="region of interest" description="Disordered" evidence="1">
    <location>
        <begin position="63"/>
        <end position="98"/>
    </location>
</feature>
<protein>
    <submittedName>
        <fullName evidence="3">HD-GYP domain-containing protein (C-di-GMP phosphodiesterase class II)</fullName>
    </submittedName>
</protein>
<feature type="compositionally biased region" description="Low complexity" evidence="1">
    <location>
        <begin position="73"/>
        <end position="83"/>
    </location>
</feature>
<dbReference type="Gene3D" id="1.10.3210.10">
    <property type="entry name" value="Hypothetical protein af1432"/>
    <property type="match status" value="1"/>
</dbReference>
<dbReference type="InterPro" id="IPR003607">
    <property type="entry name" value="HD/PDEase_dom"/>
</dbReference>
<dbReference type="RefSeq" id="WP_309806371.1">
    <property type="nucleotide sequence ID" value="NZ_JAVDRD010000013.1"/>
</dbReference>
<gene>
    <name evidence="3" type="ORF">J2792_003874</name>
</gene>
<evidence type="ECO:0000256" key="1">
    <source>
        <dbReference type="SAM" id="MobiDB-lite"/>
    </source>
</evidence>
<dbReference type="SUPFAM" id="SSF109604">
    <property type="entry name" value="HD-domain/PDEase-like"/>
    <property type="match status" value="1"/>
</dbReference>
<keyword evidence="4" id="KW-1185">Reference proteome</keyword>
<dbReference type="PANTHER" id="PTHR43155:SF2">
    <property type="entry name" value="CYCLIC DI-GMP PHOSPHODIESTERASE PA4108"/>
    <property type="match status" value="1"/>
</dbReference>
<dbReference type="PROSITE" id="PS51832">
    <property type="entry name" value="HD_GYP"/>
    <property type="match status" value="1"/>
</dbReference>
<dbReference type="Proteomes" id="UP001184150">
    <property type="component" value="Unassembled WGS sequence"/>
</dbReference>
<dbReference type="PANTHER" id="PTHR43155">
    <property type="entry name" value="CYCLIC DI-GMP PHOSPHODIESTERASE PA4108-RELATED"/>
    <property type="match status" value="1"/>
</dbReference>
<name>A0ABU1MRL8_9SPHN</name>
<evidence type="ECO:0000313" key="4">
    <source>
        <dbReference type="Proteomes" id="UP001184150"/>
    </source>
</evidence>
<proteinExistence type="predicted"/>
<dbReference type="SMART" id="SM00471">
    <property type="entry name" value="HDc"/>
    <property type="match status" value="1"/>
</dbReference>
<dbReference type="CDD" id="cd00077">
    <property type="entry name" value="HDc"/>
    <property type="match status" value="1"/>
</dbReference>